<accession>A0A067REL9</accession>
<evidence type="ECO:0000256" key="2">
    <source>
        <dbReference type="ARBA" id="ARBA00022527"/>
    </source>
</evidence>
<organism evidence="10 11">
    <name type="scientific">Zootermopsis nevadensis</name>
    <name type="common">Dampwood termite</name>
    <dbReference type="NCBI Taxonomy" id="136037"/>
    <lineage>
        <taxon>Eukaryota</taxon>
        <taxon>Metazoa</taxon>
        <taxon>Ecdysozoa</taxon>
        <taxon>Arthropoda</taxon>
        <taxon>Hexapoda</taxon>
        <taxon>Insecta</taxon>
        <taxon>Pterygota</taxon>
        <taxon>Neoptera</taxon>
        <taxon>Polyneoptera</taxon>
        <taxon>Dictyoptera</taxon>
        <taxon>Blattodea</taxon>
        <taxon>Blattoidea</taxon>
        <taxon>Termitoidae</taxon>
        <taxon>Termopsidae</taxon>
        <taxon>Zootermopsis</taxon>
    </lineage>
</organism>
<keyword evidence="4" id="KW-0547">Nucleotide-binding</keyword>
<evidence type="ECO:0000256" key="6">
    <source>
        <dbReference type="ARBA" id="ARBA00022840"/>
    </source>
</evidence>
<evidence type="ECO:0000256" key="8">
    <source>
        <dbReference type="ARBA" id="ARBA00048679"/>
    </source>
</evidence>
<evidence type="ECO:0000256" key="4">
    <source>
        <dbReference type="ARBA" id="ARBA00022741"/>
    </source>
</evidence>
<feature type="domain" description="Protein kinase" evidence="9">
    <location>
        <begin position="1"/>
        <end position="176"/>
    </location>
</feature>
<comment type="catalytic activity">
    <reaction evidence="7">
        <text>L-threonyl-[protein] + ATP = O-phospho-L-threonyl-[protein] + ADP + H(+)</text>
        <dbReference type="Rhea" id="RHEA:46608"/>
        <dbReference type="Rhea" id="RHEA-COMP:11060"/>
        <dbReference type="Rhea" id="RHEA-COMP:11605"/>
        <dbReference type="ChEBI" id="CHEBI:15378"/>
        <dbReference type="ChEBI" id="CHEBI:30013"/>
        <dbReference type="ChEBI" id="CHEBI:30616"/>
        <dbReference type="ChEBI" id="CHEBI:61977"/>
        <dbReference type="ChEBI" id="CHEBI:456216"/>
        <dbReference type="EC" id="2.7.11.1"/>
    </reaction>
</comment>
<keyword evidence="6" id="KW-0067">ATP-binding</keyword>
<gene>
    <name evidence="10" type="ORF">L798_07711</name>
</gene>
<dbReference type="InParanoid" id="A0A067REL9"/>
<evidence type="ECO:0000256" key="1">
    <source>
        <dbReference type="ARBA" id="ARBA00012513"/>
    </source>
</evidence>
<evidence type="ECO:0000259" key="9">
    <source>
        <dbReference type="PROSITE" id="PS50011"/>
    </source>
</evidence>
<dbReference type="Gene3D" id="1.10.510.10">
    <property type="entry name" value="Transferase(Phosphotransferase) domain 1"/>
    <property type="match status" value="1"/>
</dbReference>
<name>A0A067REL9_ZOONE</name>
<dbReference type="InterPro" id="IPR000719">
    <property type="entry name" value="Prot_kinase_dom"/>
</dbReference>
<dbReference type="EMBL" id="KK852684">
    <property type="protein sequence ID" value="KDR18522.1"/>
    <property type="molecule type" value="Genomic_DNA"/>
</dbReference>
<dbReference type="PANTHER" id="PTHR24356">
    <property type="entry name" value="SERINE/THREONINE-PROTEIN KINASE"/>
    <property type="match status" value="1"/>
</dbReference>
<reference evidence="10 11" key="1">
    <citation type="journal article" date="2014" name="Nat. Commun.">
        <title>Molecular traces of alternative social organization in a termite genome.</title>
        <authorList>
            <person name="Terrapon N."/>
            <person name="Li C."/>
            <person name="Robertson H.M."/>
            <person name="Ji L."/>
            <person name="Meng X."/>
            <person name="Booth W."/>
            <person name="Chen Z."/>
            <person name="Childers C.P."/>
            <person name="Glastad K.M."/>
            <person name="Gokhale K."/>
            <person name="Gowin J."/>
            <person name="Gronenberg W."/>
            <person name="Hermansen R.A."/>
            <person name="Hu H."/>
            <person name="Hunt B.G."/>
            <person name="Huylmans A.K."/>
            <person name="Khalil S.M."/>
            <person name="Mitchell R.D."/>
            <person name="Munoz-Torres M.C."/>
            <person name="Mustard J.A."/>
            <person name="Pan H."/>
            <person name="Reese J.T."/>
            <person name="Scharf M.E."/>
            <person name="Sun F."/>
            <person name="Vogel H."/>
            <person name="Xiao J."/>
            <person name="Yang W."/>
            <person name="Yang Z."/>
            <person name="Yang Z."/>
            <person name="Zhou J."/>
            <person name="Zhu J."/>
            <person name="Brent C.S."/>
            <person name="Elsik C.G."/>
            <person name="Goodisman M.A."/>
            <person name="Liberles D.A."/>
            <person name="Roe R.M."/>
            <person name="Vargo E.L."/>
            <person name="Vilcinskas A."/>
            <person name="Wang J."/>
            <person name="Bornberg-Bauer E."/>
            <person name="Korb J."/>
            <person name="Zhang G."/>
            <person name="Liebig J."/>
        </authorList>
    </citation>
    <scope>NUCLEOTIDE SEQUENCE [LARGE SCALE GENOMIC DNA]</scope>
    <source>
        <tissue evidence="10">Whole organism</tissue>
    </source>
</reference>
<keyword evidence="5 10" id="KW-0418">Kinase</keyword>
<dbReference type="PROSITE" id="PS50011">
    <property type="entry name" value="PROTEIN_KINASE_DOM"/>
    <property type="match status" value="1"/>
</dbReference>
<dbReference type="Proteomes" id="UP000027135">
    <property type="component" value="Unassembled WGS sequence"/>
</dbReference>
<keyword evidence="11" id="KW-1185">Reference proteome</keyword>
<comment type="catalytic activity">
    <reaction evidence="8">
        <text>L-seryl-[protein] + ATP = O-phospho-L-seryl-[protein] + ADP + H(+)</text>
        <dbReference type="Rhea" id="RHEA:17989"/>
        <dbReference type="Rhea" id="RHEA-COMP:9863"/>
        <dbReference type="Rhea" id="RHEA-COMP:11604"/>
        <dbReference type="ChEBI" id="CHEBI:15378"/>
        <dbReference type="ChEBI" id="CHEBI:29999"/>
        <dbReference type="ChEBI" id="CHEBI:30616"/>
        <dbReference type="ChEBI" id="CHEBI:83421"/>
        <dbReference type="ChEBI" id="CHEBI:456216"/>
        <dbReference type="EC" id="2.7.11.1"/>
    </reaction>
</comment>
<dbReference type="AlphaFoldDB" id="A0A067REL9"/>
<dbReference type="SUPFAM" id="SSF56112">
    <property type="entry name" value="Protein kinase-like (PK-like)"/>
    <property type="match status" value="1"/>
</dbReference>
<dbReference type="STRING" id="136037.A0A067REL9"/>
<evidence type="ECO:0000256" key="7">
    <source>
        <dbReference type="ARBA" id="ARBA00047899"/>
    </source>
</evidence>
<dbReference type="GO" id="GO:0005524">
    <property type="term" value="F:ATP binding"/>
    <property type="evidence" value="ECO:0007669"/>
    <property type="project" value="UniProtKB-KW"/>
</dbReference>
<keyword evidence="2" id="KW-0723">Serine/threonine-protein kinase</keyword>
<sequence>MKSLIHDSDGPRERKVLPDVNSIMSQLLESGGAFPDDETILYLAEIIDAMDYLHKLRVICRDLKPDNMLVDLQGHIAVADYGLYKGDCAYSQDVTSQYVVPEIFIGEGFSYASNLQETKWGEWSASRPSCALPPGKDPDTHWTGGWVGPRVGLDAEARGKIHCPRRGLNPDSPARS</sequence>
<dbReference type="EC" id="2.7.11.1" evidence="1"/>
<evidence type="ECO:0000313" key="11">
    <source>
        <dbReference type="Proteomes" id="UP000027135"/>
    </source>
</evidence>
<evidence type="ECO:0000256" key="3">
    <source>
        <dbReference type="ARBA" id="ARBA00022679"/>
    </source>
</evidence>
<evidence type="ECO:0000256" key="5">
    <source>
        <dbReference type="ARBA" id="ARBA00022777"/>
    </source>
</evidence>
<dbReference type="Pfam" id="PF00069">
    <property type="entry name" value="Pkinase"/>
    <property type="match status" value="1"/>
</dbReference>
<keyword evidence="3" id="KW-0808">Transferase</keyword>
<dbReference type="InterPro" id="IPR011009">
    <property type="entry name" value="Kinase-like_dom_sf"/>
</dbReference>
<dbReference type="GO" id="GO:0004674">
    <property type="term" value="F:protein serine/threonine kinase activity"/>
    <property type="evidence" value="ECO:0007669"/>
    <property type="project" value="UniProtKB-KW"/>
</dbReference>
<dbReference type="eggNOG" id="KOG0598">
    <property type="taxonomic scope" value="Eukaryota"/>
</dbReference>
<protein>
    <recommendedName>
        <fullName evidence="1">non-specific serine/threonine protein kinase</fullName>
        <ecNumber evidence="1">2.7.11.1</ecNumber>
    </recommendedName>
</protein>
<evidence type="ECO:0000313" key="10">
    <source>
        <dbReference type="EMBL" id="KDR18522.1"/>
    </source>
</evidence>
<proteinExistence type="predicted"/>
<dbReference type="InterPro" id="IPR050236">
    <property type="entry name" value="Ser_Thr_kinase_AGC"/>
</dbReference>